<dbReference type="PANTHER" id="PTHR30570:SF1">
    <property type="entry name" value="PHOSPHATE-BINDING PROTEIN PSTS"/>
    <property type="match status" value="1"/>
</dbReference>
<dbReference type="InterPro" id="IPR050811">
    <property type="entry name" value="Phosphate_ABC_transporter"/>
</dbReference>
<evidence type="ECO:0000313" key="7">
    <source>
        <dbReference type="Proteomes" id="UP001059120"/>
    </source>
</evidence>
<evidence type="ECO:0000256" key="2">
    <source>
        <dbReference type="ARBA" id="ARBA00022448"/>
    </source>
</evidence>
<dbReference type="RefSeq" id="WP_255229999.1">
    <property type="nucleotide sequence ID" value="NZ_CP090614.1"/>
</dbReference>
<keyword evidence="4" id="KW-0574">Periplasm</keyword>
<keyword evidence="4" id="KW-0964">Secreted</keyword>
<dbReference type="PANTHER" id="PTHR30570">
    <property type="entry name" value="PERIPLASMIC PHOSPHATE BINDING COMPONENT OF PHOSPHATE ABC TRANSPORTER"/>
    <property type="match status" value="1"/>
</dbReference>
<comment type="similarity">
    <text evidence="1 4">Belongs to the PstS family.</text>
</comment>
<dbReference type="SUPFAM" id="SSF53850">
    <property type="entry name" value="Periplasmic binding protein-like II"/>
    <property type="match status" value="1"/>
</dbReference>
<keyword evidence="3" id="KW-0732">Signal</keyword>
<dbReference type="Pfam" id="PF12849">
    <property type="entry name" value="PBP_like_2"/>
    <property type="match status" value="1"/>
</dbReference>
<keyword evidence="2 4" id="KW-0813">Transport</keyword>
<evidence type="ECO:0000259" key="5">
    <source>
        <dbReference type="Pfam" id="PF12849"/>
    </source>
</evidence>
<dbReference type="InterPro" id="IPR024370">
    <property type="entry name" value="PBP_domain"/>
</dbReference>
<sequence>MTMLAERSVTYTMMERFLHKAITTVIFLSLWPTMGMTKDLIKIEGSSTVYPITRQFAQQFMAQQEEVAQIVVGVTGTGGGFRKFCRGKTDISNASRPIKTQEKALCRENGIEFLELPIALDAVTLVVSKDNHWLKRLSLKELATLWHSSSEKTITHWNQLNSNFPAEPVKLYAPGSDSGTYDYFTNVVLNGDELRGDYIANEDDYLLASKVATDPNALAFLGFAYYQNNQTQLKAVSITNHKQQAIAPSINSVTSGQYSSLSRPLFIYVNKAAVNRHSVNQFIEHYLNQKHLSYVVSTAGYIPLSPKMQSAAQSIFEDQTIGSVFNSKELSTNFEHFMERK</sequence>
<comment type="function">
    <text evidence="4">Involved in the system for phosphate transport across the cytoplasmic membrane.</text>
</comment>
<dbReference type="NCBIfam" id="TIGR02136">
    <property type="entry name" value="ptsS_2"/>
    <property type="match status" value="1"/>
</dbReference>
<feature type="domain" description="PBP" evidence="5">
    <location>
        <begin position="39"/>
        <end position="285"/>
    </location>
</feature>
<gene>
    <name evidence="6" type="ORF">LZI70_10015</name>
</gene>
<accession>A0ABY5G2Q0</accession>
<evidence type="ECO:0000313" key="6">
    <source>
        <dbReference type="EMBL" id="UTT84014.1"/>
    </source>
</evidence>
<evidence type="ECO:0000256" key="4">
    <source>
        <dbReference type="RuleBase" id="RU367119"/>
    </source>
</evidence>
<keyword evidence="7" id="KW-1185">Reference proteome</keyword>
<keyword evidence="4" id="KW-0592">Phosphate transport</keyword>
<dbReference type="Proteomes" id="UP001059120">
    <property type="component" value="Chromosome 1"/>
</dbReference>
<dbReference type="Gene3D" id="3.40.190.10">
    <property type="entry name" value="Periplasmic binding protein-like II"/>
    <property type="match status" value="2"/>
</dbReference>
<reference evidence="6" key="1">
    <citation type="submission" date="2022-01" db="EMBL/GenBank/DDBJ databases">
        <title>Alginate degradation mechanism of Vibrio pelagius WXL662.</title>
        <authorList>
            <person name="He X."/>
        </authorList>
    </citation>
    <scope>NUCLEOTIDE SEQUENCE</scope>
    <source>
        <strain evidence="6">WXL662</strain>
    </source>
</reference>
<dbReference type="InterPro" id="IPR011862">
    <property type="entry name" value="Phos-bd"/>
</dbReference>
<evidence type="ECO:0000256" key="3">
    <source>
        <dbReference type="ARBA" id="ARBA00022729"/>
    </source>
</evidence>
<protein>
    <recommendedName>
        <fullName evidence="4">Phosphate-binding protein</fullName>
    </recommendedName>
</protein>
<organism evidence="6 7">
    <name type="scientific">Vibrio pelagius</name>
    <dbReference type="NCBI Taxonomy" id="28169"/>
    <lineage>
        <taxon>Bacteria</taxon>
        <taxon>Pseudomonadati</taxon>
        <taxon>Pseudomonadota</taxon>
        <taxon>Gammaproteobacteria</taxon>
        <taxon>Vibrionales</taxon>
        <taxon>Vibrionaceae</taxon>
        <taxon>Vibrio</taxon>
    </lineage>
</organism>
<evidence type="ECO:0000256" key="1">
    <source>
        <dbReference type="ARBA" id="ARBA00008725"/>
    </source>
</evidence>
<dbReference type="EMBL" id="CP090614">
    <property type="protein sequence ID" value="UTT84014.1"/>
    <property type="molecule type" value="Genomic_DNA"/>
</dbReference>
<name>A0ABY5G2Q0_VIBPE</name>
<proteinExistence type="inferred from homology"/>
<comment type="subcellular location">
    <subcellularLocation>
        <location evidence="4">Periplasm</location>
    </subcellularLocation>
    <subcellularLocation>
        <location evidence="4">Secreted</location>
    </subcellularLocation>
</comment>